<evidence type="ECO:0000256" key="1">
    <source>
        <dbReference type="ARBA" id="ARBA00001798"/>
    </source>
</evidence>
<sequence>MEYDDDIDNMSYIDECDDYYDDQFMDDNISDDHETTTEKDTKNLFSDSEKPYTILSEEQIKHRQDEEISNVSSILSLSKAESTVLLCHYNWCTSQVHEEWFGNEQLVRNKVGLLLSNSQKSKNKDNNNNSCGICFDDELSSKQIRHASCGHNYCLPCWRKYIDISINERGSGSLLLKCPEPKCAAAIDRDMVTEIASRETVEKYMEYLTRSYVEFKKTNIKWCPGPGCKKAVEFELGISEVYDVMCECMHEFCYQCGEEPHRPVECEVVKEWIMKNSSEAENTKWIMAYSKPCPKCKRHIEKNNGCNHMTCGQPCLHHFCWLCGRSLDGGRNYSCNCNRFRESQANKANDEETQREMAKRSLERYTHYYERWASNNKSRDKARSDLTEMKSVKMHHLCDRLGPECGLKLDFILQAWEQIIECRRFLKWTYAYGFFKLENEDTKRQLFEYIQGEAERALERLHFCAETELKVFCDGEDAVDVDDFSAFRVKLLGLTKVTGTFFDNLVKGLENGLSEVGKAPSEEENASILETEEKNNNNIIIINIDENEEGEYWSCDRCSYLNPERVLTCGMCFEED</sequence>
<evidence type="ECO:0000256" key="9">
    <source>
        <dbReference type="ARBA" id="ARBA00022737"/>
    </source>
</evidence>
<organism evidence="17 18">
    <name type="scientific">Saponaria officinalis</name>
    <name type="common">Common soapwort</name>
    <name type="synonym">Lychnis saponaria</name>
    <dbReference type="NCBI Taxonomy" id="3572"/>
    <lineage>
        <taxon>Eukaryota</taxon>
        <taxon>Viridiplantae</taxon>
        <taxon>Streptophyta</taxon>
        <taxon>Embryophyta</taxon>
        <taxon>Tracheophyta</taxon>
        <taxon>Spermatophyta</taxon>
        <taxon>Magnoliopsida</taxon>
        <taxon>eudicotyledons</taxon>
        <taxon>Gunneridae</taxon>
        <taxon>Pentapetalae</taxon>
        <taxon>Caryophyllales</taxon>
        <taxon>Caryophyllaceae</taxon>
        <taxon>Caryophylleae</taxon>
        <taxon>Saponaria</taxon>
    </lineage>
</organism>
<evidence type="ECO:0000256" key="2">
    <source>
        <dbReference type="ARBA" id="ARBA00001947"/>
    </source>
</evidence>
<keyword evidence="10 14" id="KW-0863">Zinc-finger</keyword>
<dbReference type="InterPro" id="IPR002867">
    <property type="entry name" value="IBR_dom"/>
</dbReference>
<dbReference type="InterPro" id="IPR031127">
    <property type="entry name" value="E3_UB_ligase_RBR"/>
</dbReference>
<evidence type="ECO:0000256" key="12">
    <source>
        <dbReference type="ARBA" id="ARBA00022833"/>
    </source>
</evidence>
<dbReference type="Proteomes" id="UP001443914">
    <property type="component" value="Unassembled WGS sequence"/>
</dbReference>
<dbReference type="InterPro" id="IPR001876">
    <property type="entry name" value="Znf_RanBP2"/>
</dbReference>
<accession>A0AAW1N6B6</accession>
<dbReference type="CDD" id="cd20346">
    <property type="entry name" value="BRcat_RBR_ANKIB1"/>
    <property type="match status" value="1"/>
</dbReference>
<dbReference type="EC" id="2.3.2.31" evidence="6"/>
<dbReference type="PROSITE" id="PS50089">
    <property type="entry name" value="ZF_RING_2"/>
    <property type="match status" value="1"/>
</dbReference>
<evidence type="ECO:0000256" key="11">
    <source>
        <dbReference type="ARBA" id="ARBA00022786"/>
    </source>
</evidence>
<comment type="catalytic activity">
    <reaction evidence="1">
        <text>[E2 ubiquitin-conjugating enzyme]-S-ubiquitinyl-L-cysteine + [acceptor protein]-L-lysine = [E2 ubiquitin-conjugating enzyme]-L-cysteine + [acceptor protein]-N(6)-ubiquitinyl-L-lysine.</text>
        <dbReference type="EC" id="2.3.2.31"/>
    </reaction>
</comment>
<evidence type="ECO:0000256" key="7">
    <source>
        <dbReference type="ARBA" id="ARBA00022679"/>
    </source>
</evidence>
<feature type="domain" description="RING-type" evidence="16">
    <location>
        <begin position="127"/>
        <end position="341"/>
    </location>
</feature>
<dbReference type="Pfam" id="PF01485">
    <property type="entry name" value="IBR"/>
    <property type="match status" value="1"/>
</dbReference>
<dbReference type="SMART" id="SM00647">
    <property type="entry name" value="IBR"/>
    <property type="match status" value="2"/>
</dbReference>
<protein>
    <recommendedName>
        <fullName evidence="6">RBR-type E3 ubiquitin transferase</fullName>
        <ecNumber evidence="6">2.3.2.31</ecNumber>
    </recommendedName>
</protein>
<dbReference type="InterPro" id="IPR044066">
    <property type="entry name" value="TRIAD_supradom"/>
</dbReference>
<evidence type="ECO:0000256" key="8">
    <source>
        <dbReference type="ARBA" id="ARBA00022723"/>
    </source>
</evidence>
<evidence type="ECO:0000313" key="18">
    <source>
        <dbReference type="Proteomes" id="UP001443914"/>
    </source>
</evidence>
<dbReference type="Pfam" id="PF21235">
    <property type="entry name" value="UBA_ARI1"/>
    <property type="match status" value="1"/>
</dbReference>
<dbReference type="GO" id="GO:0008270">
    <property type="term" value="F:zinc ion binding"/>
    <property type="evidence" value="ECO:0007669"/>
    <property type="project" value="UniProtKB-KW"/>
</dbReference>
<dbReference type="PROSITE" id="PS51873">
    <property type="entry name" value="TRIAD"/>
    <property type="match status" value="1"/>
</dbReference>
<name>A0AAW1N6B6_SAPOF</name>
<evidence type="ECO:0000256" key="13">
    <source>
        <dbReference type="ARBA" id="ARBA00044508"/>
    </source>
</evidence>
<dbReference type="InterPro" id="IPR013083">
    <property type="entry name" value="Znf_RING/FYVE/PHD"/>
</dbReference>
<keyword evidence="8" id="KW-0479">Metal-binding</keyword>
<evidence type="ECO:0000313" key="17">
    <source>
        <dbReference type="EMBL" id="KAK9756204.1"/>
    </source>
</evidence>
<dbReference type="GO" id="GO:0016567">
    <property type="term" value="P:protein ubiquitination"/>
    <property type="evidence" value="ECO:0007669"/>
    <property type="project" value="InterPro"/>
</dbReference>
<dbReference type="PROSITE" id="PS01358">
    <property type="entry name" value="ZF_RANBP2_1"/>
    <property type="match status" value="1"/>
</dbReference>
<comment type="caution">
    <text evidence="17">The sequence shown here is derived from an EMBL/GenBank/DDBJ whole genome shotgun (WGS) entry which is preliminary data.</text>
</comment>
<keyword evidence="11" id="KW-0833">Ubl conjugation pathway</keyword>
<comment type="pathway">
    <text evidence="4">Protein modification; protein ubiquitination.</text>
</comment>
<evidence type="ECO:0000256" key="14">
    <source>
        <dbReference type="PROSITE-ProRule" id="PRU00175"/>
    </source>
</evidence>
<evidence type="ECO:0000256" key="6">
    <source>
        <dbReference type="ARBA" id="ARBA00012251"/>
    </source>
</evidence>
<keyword evidence="12" id="KW-0862">Zinc</keyword>
<evidence type="ECO:0000256" key="5">
    <source>
        <dbReference type="ARBA" id="ARBA00005884"/>
    </source>
</evidence>
<dbReference type="FunFam" id="1.20.120.1750:FF:000027">
    <property type="entry name" value="RBR-type E3 ubiquitin transferase"/>
    <property type="match status" value="1"/>
</dbReference>
<feature type="domain" description="RING-type" evidence="15">
    <location>
        <begin position="131"/>
        <end position="182"/>
    </location>
</feature>
<comment type="similarity">
    <text evidence="5">Belongs to the RBR family. Ariadne subfamily.</text>
</comment>
<gene>
    <name evidence="17" type="ORF">RND81_01G080600</name>
</gene>
<dbReference type="Pfam" id="PF22191">
    <property type="entry name" value="IBR_1"/>
    <property type="match status" value="1"/>
</dbReference>
<evidence type="ECO:0000256" key="10">
    <source>
        <dbReference type="ARBA" id="ARBA00022771"/>
    </source>
</evidence>
<evidence type="ECO:0000259" key="15">
    <source>
        <dbReference type="PROSITE" id="PS50089"/>
    </source>
</evidence>
<dbReference type="FunFam" id="3.30.40.10:FF:000019">
    <property type="entry name" value="RBR-type E3 ubiquitin transferase"/>
    <property type="match status" value="1"/>
</dbReference>
<dbReference type="InterPro" id="IPR048962">
    <property type="entry name" value="ARIH1-like_UBL"/>
</dbReference>
<comment type="cofactor">
    <cofactor evidence="2">
        <name>Zn(2+)</name>
        <dbReference type="ChEBI" id="CHEBI:29105"/>
    </cofactor>
</comment>
<dbReference type="Gene3D" id="3.30.40.10">
    <property type="entry name" value="Zinc/RING finger domain, C3HC4 (zinc finger)"/>
    <property type="match status" value="1"/>
</dbReference>
<keyword evidence="9" id="KW-0677">Repeat</keyword>
<dbReference type="PANTHER" id="PTHR11685">
    <property type="entry name" value="RBR FAMILY RING FINGER AND IBR DOMAIN-CONTAINING"/>
    <property type="match status" value="1"/>
</dbReference>
<dbReference type="InterPro" id="IPR047548">
    <property type="entry name" value="Rcat_RBR_RNF14"/>
</dbReference>
<evidence type="ECO:0000259" key="16">
    <source>
        <dbReference type="PROSITE" id="PS51873"/>
    </source>
</evidence>
<dbReference type="CDD" id="cd20354">
    <property type="entry name" value="Rcat_RBR_RNF14"/>
    <property type="match status" value="1"/>
</dbReference>
<dbReference type="SUPFAM" id="SSF57850">
    <property type="entry name" value="RING/U-box"/>
    <property type="match status" value="3"/>
</dbReference>
<comment type="similarity">
    <text evidence="13">Belongs to the RBR family. RNF14 subfamily.</text>
</comment>
<evidence type="ECO:0000256" key="3">
    <source>
        <dbReference type="ARBA" id="ARBA00003976"/>
    </source>
</evidence>
<dbReference type="Gene3D" id="1.20.120.1750">
    <property type="match status" value="1"/>
</dbReference>
<dbReference type="InterPro" id="IPR001841">
    <property type="entry name" value="Znf_RING"/>
</dbReference>
<reference evidence="17" key="1">
    <citation type="submission" date="2024-03" db="EMBL/GenBank/DDBJ databases">
        <title>WGS assembly of Saponaria officinalis var. Norfolk2.</title>
        <authorList>
            <person name="Jenkins J."/>
            <person name="Shu S."/>
            <person name="Grimwood J."/>
            <person name="Barry K."/>
            <person name="Goodstein D."/>
            <person name="Schmutz J."/>
            <person name="Leebens-Mack J."/>
            <person name="Osbourn A."/>
        </authorList>
    </citation>
    <scope>NUCLEOTIDE SEQUENCE [LARGE SCALE GENOMIC DNA]</scope>
    <source>
        <strain evidence="17">JIC</strain>
    </source>
</reference>
<keyword evidence="7" id="KW-0808">Transferase</keyword>
<dbReference type="GO" id="GO:0061630">
    <property type="term" value="F:ubiquitin protein ligase activity"/>
    <property type="evidence" value="ECO:0007669"/>
    <property type="project" value="UniProtKB-EC"/>
</dbReference>
<dbReference type="AlphaFoldDB" id="A0AAW1N6B6"/>
<comment type="function">
    <text evidence="3">Might act as an E3 ubiquitin-protein ligase, or as part of E3 complex, which accepts ubiquitin from specific E2 ubiquitin-conjugating enzymes and then transfers it to substrates.</text>
</comment>
<proteinExistence type="inferred from homology"/>
<dbReference type="EMBL" id="JBDFQZ010000001">
    <property type="protein sequence ID" value="KAK9756204.1"/>
    <property type="molecule type" value="Genomic_DNA"/>
</dbReference>
<keyword evidence="18" id="KW-1185">Reference proteome</keyword>
<evidence type="ECO:0000256" key="4">
    <source>
        <dbReference type="ARBA" id="ARBA00004906"/>
    </source>
</evidence>